<feature type="binding site" evidence="4">
    <location>
        <begin position="13"/>
        <end position="18"/>
    </location>
    <ligand>
        <name>NADP(+)</name>
        <dbReference type="ChEBI" id="CHEBI:58349"/>
    </ligand>
</feature>
<evidence type="ECO:0000256" key="4">
    <source>
        <dbReference type="PIRSR" id="PIRSR000193-1"/>
    </source>
</evidence>
<evidence type="ECO:0000313" key="9">
    <source>
        <dbReference type="Proteomes" id="UP001165063"/>
    </source>
</evidence>
<dbReference type="Pfam" id="PF14748">
    <property type="entry name" value="P5CR_dimer"/>
    <property type="match status" value="1"/>
</dbReference>
<dbReference type="EMBL" id="BSXU01004776">
    <property type="protein sequence ID" value="GMG47508.1"/>
    <property type="molecule type" value="Genomic_DNA"/>
</dbReference>
<keyword evidence="3 5" id="KW-0560">Oxidoreductase</keyword>
<dbReference type="PANTHER" id="PTHR11645">
    <property type="entry name" value="PYRROLINE-5-CARBOXYLATE REDUCTASE"/>
    <property type="match status" value="1"/>
</dbReference>
<dbReference type="NCBIfam" id="TIGR00112">
    <property type="entry name" value="proC"/>
    <property type="match status" value="1"/>
</dbReference>
<dbReference type="FunFam" id="1.10.3730.10:FF:000001">
    <property type="entry name" value="Pyrroline-5-carboxylate reductase"/>
    <property type="match status" value="1"/>
</dbReference>
<dbReference type="Gene3D" id="1.10.3730.10">
    <property type="entry name" value="ProC C-terminal domain-like"/>
    <property type="match status" value="1"/>
</dbReference>
<keyword evidence="2 4" id="KW-0521">NADP</keyword>
<feature type="binding site" evidence="4">
    <location>
        <position position="67"/>
    </location>
    <ligand>
        <name>NADPH</name>
        <dbReference type="ChEBI" id="CHEBI:57783"/>
    </ligand>
</feature>
<evidence type="ECO:0000259" key="6">
    <source>
        <dbReference type="Pfam" id="PF03807"/>
    </source>
</evidence>
<comment type="catalytic activity">
    <reaction evidence="5">
        <text>L-proline + NADP(+) = (S)-1-pyrroline-5-carboxylate + NADPH + 2 H(+)</text>
        <dbReference type="Rhea" id="RHEA:14109"/>
        <dbReference type="ChEBI" id="CHEBI:15378"/>
        <dbReference type="ChEBI" id="CHEBI:17388"/>
        <dbReference type="ChEBI" id="CHEBI:57783"/>
        <dbReference type="ChEBI" id="CHEBI:58349"/>
        <dbReference type="ChEBI" id="CHEBI:60039"/>
        <dbReference type="EC" id="1.5.1.2"/>
    </reaction>
</comment>
<dbReference type="PANTHER" id="PTHR11645:SF0">
    <property type="entry name" value="PYRROLINE-5-CARBOXYLATE REDUCTASE 3"/>
    <property type="match status" value="1"/>
</dbReference>
<dbReference type="SUPFAM" id="SSF48179">
    <property type="entry name" value="6-phosphogluconate dehydrogenase C-terminal domain-like"/>
    <property type="match status" value="1"/>
</dbReference>
<evidence type="ECO:0000313" key="8">
    <source>
        <dbReference type="EMBL" id="GMG47508.1"/>
    </source>
</evidence>
<comment type="pathway">
    <text evidence="5">Amino-acid biosynthesis; L-proline biosynthesis; L-proline from L-glutamate 5-semialdehyde: step 1/1.</text>
</comment>
<comment type="caution">
    <text evidence="8">The sequence shown here is derived from an EMBL/GenBank/DDBJ whole genome shotgun (WGS) entry which is preliminary data.</text>
</comment>
<evidence type="ECO:0000256" key="1">
    <source>
        <dbReference type="ARBA" id="ARBA00005525"/>
    </source>
</evidence>
<name>A0A9W6Z3W7_AMBMO</name>
<dbReference type="HAMAP" id="MF_01925">
    <property type="entry name" value="P5C_reductase"/>
    <property type="match status" value="1"/>
</dbReference>
<accession>A0A9W6Z3W7</accession>
<dbReference type="GO" id="GO:0055129">
    <property type="term" value="P:L-proline biosynthetic process"/>
    <property type="evidence" value="ECO:0007669"/>
    <property type="project" value="TreeGrafter"/>
</dbReference>
<keyword evidence="9" id="KW-1185">Reference proteome</keyword>
<keyword evidence="5" id="KW-0641">Proline biosynthesis</keyword>
<comment type="similarity">
    <text evidence="1 5">Belongs to the pyrroline-5-carboxylate reductase family.</text>
</comment>
<protein>
    <recommendedName>
        <fullName evidence="5">Pyrroline-5-carboxylate reductase</fullName>
        <ecNumber evidence="5">1.5.1.2</ecNumber>
    </recommendedName>
</protein>
<dbReference type="InterPro" id="IPR028939">
    <property type="entry name" value="P5C_Rdtase_cat_N"/>
</dbReference>
<organism evidence="8 9">
    <name type="scientific">Ambrosiozyma monospora</name>
    <name type="common">Yeast</name>
    <name type="synonym">Endomycopsis monosporus</name>
    <dbReference type="NCBI Taxonomy" id="43982"/>
    <lineage>
        <taxon>Eukaryota</taxon>
        <taxon>Fungi</taxon>
        <taxon>Dikarya</taxon>
        <taxon>Ascomycota</taxon>
        <taxon>Saccharomycotina</taxon>
        <taxon>Pichiomycetes</taxon>
        <taxon>Pichiales</taxon>
        <taxon>Pichiaceae</taxon>
        <taxon>Ambrosiozyma</taxon>
    </lineage>
</organism>
<dbReference type="InterPro" id="IPR008927">
    <property type="entry name" value="6-PGluconate_DH-like_C_sf"/>
</dbReference>
<evidence type="ECO:0000256" key="2">
    <source>
        <dbReference type="ARBA" id="ARBA00022857"/>
    </source>
</evidence>
<proteinExistence type="inferred from homology"/>
<dbReference type="PROSITE" id="PS00521">
    <property type="entry name" value="P5CR"/>
    <property type="match status" value="1"/>
</dbReference>
<dbReference type="GO" id="GO:0004735">
    <property type="term" value="F:pyrroline-5-carboxylate reductase activity"/>
    <property type="evidence" value="ECO:0007669"/>
    <property type="project" value="UniProtKB-EC"/>
</dbReference>
<evidence type="ECO:0000256" key="3">
    <source>
        <dbReference type="ARBA" id="ARBA00023002"/>
    </source>
</evidence>
<dbReference type="Proteomes" id="UP001165063">
    <property type="component" value="Unassembled WGS sequence"/>
</dbReference>
<evidence type="ECO:0000256" key="5">
    <source>
        <dbReference type="RuleBase" id="RU003903"/>
    </source>
</evidence>
<evidence type="ECO:0000259" key="7">
    <source>
        <dbReference type="Pfam" id="PF14748"/>
    </source>
</evidence>
<feature type="domain" description="Pyrroline-5-carboxylate reductase dimerisation" evidence="7">
    <location>
        <begin position="169"/>
        <end position="273"/>
    </location>
</feature>
<reference evidence="8" key="1">
    <citation type="submission" date="2023-04" db="EMBL/GenBank/DDBJ databases">
        <title>Ambrosiozyma monospora NBRC 1965.</title>
        <authorList>
            <person name="Ichikawa N."/>
            <person name="Sato H."/>
            <person name="Tonouchi N."/>
        </authorList>
    </citation>
    <scope>NUCLEOTIDE SEQUENCE</scope>
    <source>
        <strain evidence="8">NBRC 1965</strain>
    </source>
</reference>
<keyword evidence="5" id="KW-0028">Amino-acid biosynthesis</keyword>
<dbReference type="PIRSF" id="PIRSF000193">
    <property type="entry name" value="Pyrrol-5-carb_rd"/>
    <property type="match status" value="1"/>
</dbReference>
<dbReference type="Pfam" id="PF03807">
    <property type="entry name" value="F420_oxidored"/>
    <property type="match status" value="1"/>
</dbReference>
<dbReference type="InterPro" id="IPR036291">
    <property type="entry name" value="NAD(P)-bd_dom_sf"/>
</dbReference>
<feature type="domain" description="Pyrroline-5-carboxylate reductase catalytic N-terminal" evidence="6">
    <location>
        <begin position="10"/>
        <end position="110"/>
    </location>
</feature>
<dbReference type="EC" id="1.5.1.2" evidence="5"/>
<gene>
    <name evidence="8" type="ORF">Amon01_000697300</name>
</gene>
<dbReference type="OrthoDB" id="10263291at2759"/>
<dbReference type="InterPro" id="IPR029036">
    <property type="entry name" value="P5CR_dimer"/>
</dbReference>
<sequence length="277" mass="29258">MGVNLQNYHLTILGCGVMGGAVLNAILKSEFTPYPASITACVGSEQEAVSLRKTLDSKVEISYGEHNTEAVKKADVIILGLKPYLFEPVIESVKSGLADGDKLLISLMAGWTIDDIKPYSKYVARIMTNTPARFGCGTAIVSLSKEAEPYEEVVMNLISTVGKAMRLPEKNMDAATSLVGSGPAFCLLMMEAMIDGGVRMGIPYAVAKECAAKVMEGTAKMVMETGEHPASLKSAVCTPGGTTIGGLMVMEDKGVRSGIARAIEEAANIASELGKKK</sequence>
<dbReference type="AlphaFoldDB" id="A0A9W6Z3W7"/>
<dbReference type="InterPro" id="IPR000304">
    <property type="entry name" value="Pyrroline-COOH_reductase"/>
</dbReference>
<dbReference type="Gene3D" id="3.40.50.720">
    <property type="entry name" value="NAD(P)-binding Rossmann-like Domain"/>
    <property type="match status" value="1"/>
</dbReference>
<dbReference type="InterPro" id="IPR053790">
    <property type="entry name" value="P5CR-like_CS"/>
</dbReference>
<dbReference type="SUPFAM" id="SSF51735">
    <property type="entry name" value="NAD(P)-binding Rossmann-fold domains"/>
    <property type="match status" value="1"/>
</dbReference>